<feature type="non-terminal residue" evidence="1">
    <location>
        <position position="77"/>
    </location>
</feature>
<sequence>EVARENLSAFGDQGLLHFETASTFEVESHPTEASGGPFGEDRYEWSRSTLDKLKEVAREVGFAVVIYNTDACSLRDI</sequence>
<comment type="caution">
    <text evidence="1">The sequence shown here is derived from an EMBL/GenBank/DDBJ whole genome shotgun (WGS) entry which is preliminary data.</text>
</comment>
<accession>X0TFA5</accession>
<dbReference type="EMBL" id="BARS01014321">
    <property type="protein sequence ID" value="GAF92243.1"/>
    <property type="molecule type" value="Genomic_DNA"/>
</dbReference>
<dbReference type="AlphaFoldDB" id="X0TFA5"/>
<proteinExistence type="predicted"/>
<feature type="non-terminal residue" evidence="1">
    <location>
        <position position="1"/>
    </location>
</feature>
<protein>
    <submittedName>
        <fullName evidence="1">Uncharacterized protein</fullName>
    </submittedName>
</protein>
<reference evidence="1" key="1">
    <citation type="journal article" date="2014" name="Front. Microbiol.">
        <title>High frequency of phylogenetically diverse reductive dehalogenase-homologous genes in deep subseafloor sedimentary metagenomes.</title>
        <authorList>
            <person name="Kawai M."/>
            <person name="Futagami T."/>
            <person name="Toyoda A."/>
            <person name="Takaki Y."/>
            <person name="Nishi S."/>
            <person name="Hori S."/>
            <person name="Arai W."/>
            <person name="Tsubouchi T."/>
            <person name="Morono Y."/>
            <person name="Uchiyama I."/>
            <person name="Ito T."/>
            <person name="Fujiyama A."/>
            <person name="Inagaki F."/>
            <person name="Takami H."/>
        </authorList>
    </citation>
    <scope>NUCLEOTIDE SEQUENCE</scope>
    <source>
        <strain evidence="1">Expedition CK06-06</strain>
    </source>
</reference>
<evidence type="ECO:0000313" key="1">
    <source>
        <dbReference type="EMBL" id="GAF92243.1"/>
    </source>
</evidence>
<organism evidence="1">
    <name type="scientific">marine sediment metagenome</name>
    <dbReference type="NCBI Taxonomy" id="412755"/>
    <lineage>
        <taxon>unclassified sequences</taxon>
        <taxon>metagenomes</taxon>
        <taxon>ecological metagenomes</taxon>
    </lineage>
</organism>
<gene>
    <name evidence="1" type="ORF">S01H1_24235</name>
</gene>
<name>X0TFA5_9ZZZZ</name>